<evidence type="ECO:0000313" key="1">
    <source>
        <dbReference type="EMBL" id="SIT51080.1"/>
    </source>
</evidence>
<proteinExistence type="predicted"/>
<name>A0A1N7SUS9_9BURK</name>
<reference evidence="1" key="1">
    <citation type="submission" date="2016-12" db="EMBL/GenBank/DDBJ databases">
        <authorList>
            <person name="Moulin L."/>
        </authorList>
    </citation>
    <scope>NUCLEOTIDE SEQUENCE [LARGE SCALE GENOMIC DNA]</scope>
    <source>
        <strain evidence="1">STM 7183</strain>
    </source>
</reference>
<evidence type="ECO:0000313" key="2">
    <source>
        <dbReference type="Proteomes" id="UP000195569"/>
    </source>
</evidence>
<protein>
    <submittedName>
        <fullName evidence="1">Uncharacterized protein</fullName>
    </submittedName>
</protein>
<dbReference type="Proteomes" id="UP000195569">
    <property type="component" value="Unassembled WGS sequence"/>
</dbReference>
<keyword evidence="2" id="KW-1185">Reference proteome</keyword>
<gene>
    <name evidence="1" type="ORF">BN2476_1000006</name>
</gene>
<accession>A0A1N7SUS9</accession>
<comment type="caution">
    <text evidence="1">The sequence shown here is derived from an EMBL/GenBank/DDBJ whole genome shotgun (WGS) entry which is preliminary data.</text>
</comment>
<organism evidence="1 2">
    <name type="scientific">Paraburkholderia piptadeniae</name>
    <dbReference type="NCBI Taxonomy" id="1701573"/>
    <lineage>
        <taxon>Bacteria</taxon>
        <taxon>Pseudomonadati</taxon>
        <taxon>Pseudomonadota</taxon>
        <taxon>Betaproteobacteria</taxon>
        <taxon>Burkholderiales</taxon>
        <taxon>Burkholderiaceae</taxon>
        <taxon>Paraburkholderia</taxon>
    </lineage>
</organism>
<dbReference type="AlphaFoldDB" id="A0A1N7SUS9"/>
<dbReference type="EMBL" id="CYGY02000100">
    <property type="protein sequence ID" value="SIT51080.1"/>
    <property type="molecule type" value="Genomic_DNA"/>
</dbReference>
<sequence>MASYRQQSLVNVDASFKPYAQTTKAGEPCISTPSYPAHPGEAAVEANGFGSGLTIPAVLLETLSD</sequence>